<dbReference type="AlphaFoldDB" id="A0A2H5N1F2"/>
<organism evidence="2 3">
    <name type="scientific">Citrus unshiu</name>
    <name type="common">Satsuma mandarin</name>
    <name type="synonym">Citrus nobilis var. unshiu</name>
    <dbReference type="NCBI Taxonomy" id="55188"/>
    <lineage>
        <taxon>Eukaryota</taxon>
        <taxon>Viridiplantae</taxon>
        <taxon>Streptophyta</taxon>
        <taxon>Embryophyta</taxon>
        <taxon>Tracheophyta</taxon>
        <taxon>Spermatophyta</taxon>
        <taxon>Magnoliopsida</taxon>
        <taxon>eudicotyledons</taxon>
        <taxon>Gunneridae</taxon>
        <taxon>Pentapetalae</taxon>
        <taxon>rosids</taxon>
        <taxon>malvids</taxon>
        <taxon>Sapindales</taxon>
        <taxon>Rutaceae</taxon>
        <taxon>Aurantioideae</taxon>
        <taxon>Citrus</taxon>
    </lineage>
</organism>
<dbReference type="EMBL" id="BDQV01001629">
    <property type="protein sequence ID" value="GAY33902.1"/>
    <property type="molecule type" value="Genomic_DNA"/>
</dbReference>
<protein>
    <submittedName>
        <fullName evidence="2">Uncharacterized protein</fullName>
    </submittedName>
</protein>
<evidence type="ECO:0000256" key="1">
    <source>
        <dbReference type="SAM" id="MobiDB-lite"/>
    </source>
</evidence>
<reference evidence="2 3" key="1">
    <citation type="journal article" date="2017" name="Front. Genet.">
        <title>Draft sequencing of the heterozygous diploid genome of Satsuma (Citrus unshiu Marc.) using a hybrid assembly approach.</title>
        <authorList>
            <person name="Shimizu T."/>
            <person name="Tanizawa Y."/>
            <person name="Mochizuki T."/>
            <person name="Nagasaki H."/>
            <person name="Yoshioka T."/>
            <person name="Toyoda A."/>
            <person name="Fujiyama A."/>
            <person name="Kaminuma E."/>
            <person name="Nakamura Y."/>
        </authorList>
    </citation>
    <scope>NUCLEOTIDE SEQUENCE [LARGE SCALE GENOMIC DNA]</scope>
    <source>
        <strain evidence="3">cv. Miyagawa wase</strain>
    </source>
</reference>
<evidence type="ECO:0000313" key="3">
    <source>
        <dbReference type="Proteomes" id="UP000236630"/>
    </source>
</evidence>
<accession>A0A2H5N1F2</accession>
<name>A0A2H5N1F2_CITUN</name>
<comment type="caution">
    <text evidence="2">The sequence shown here is derived from an EMBL/GenBank/DDBJ whole genome shotgun (WGS) entry which is preliminary data.</text>
</comment>
<proteinExistence type="predicted"/>
<sequence length="28" mass="3249">MDEEFEFGDKAPPSFDAIMNNRNSGWDE</sequence>
<dbReference type="Proteomes" id="UP000236630">
    <property type="component" value="Unassembled WGS sequence"/>
</dbReference>
<gene>
    <name evidence="2" type="ORF">CUMW_276220</name>
</gene>
<feature type="region of interest" description="Disordered" evidence="1">
    <location>
        <begin position="1"/>
        <end position="28"/>
    </location>
</feature>
<evidence type="ECO:0000313" key="2">
    <source>
        <dbReference type="EMBL" id="GAY33902.1"/>
    </source>
</evidence>
<keyword evidence="3" id="KW-1185">Reference proteome</keyword>